<feature type="transmembrane region" description="Helical" evidence="7">
    <location>
        <begin position="247"/>
        <end position="265"/>
    </location>
</feature>
<evidence type="ECO:0000256" key="7">
    <source>
        <dbReference type="SAM" id="Phobius"/>
    </source>
</evidence>
<feature type="domain" description="SSD" evidence="8">
    <location>
        <begin position="239"/>
        <end position="398"/>
    </location>
</feature>
<dbReference type="InterPro" id="IPR050545">
    <property type="entry name" value="Mycobact_MmpL"/>
</dbReference>
<keyword evidence="2" id="KW-1003">Cell membrane</keyword>
<feature type="transmembrane region" description="Helical" evidence="7">
    <location>
        <begin position="638"/>
        <end position="655"/>
    </location>
</feature>
<evidence type="ECO:0000256" key="3">
    <source>
        <dbReference type="ARBA" id="ARBA00022692"/>
    </source>
</evidence>
<comment type="caution">
    <text evidence="9">The sequence shown here is derived from an EMBL/GenBank/DDBJ whole genome shotgun (WGS) entry which is preliminary data.</text>
</comment>
<evidence type="ECO:0000256" key="5">
    <source>
        <dbReference type="ARBA" id="ARBA00023136"/>
    </source>
</evidence>
<feature type="transmembrane region" description="Helical" evidence="7">
    <location>
        <begin position="662"/>
        <end position="684"/>
    </location>
</feature>
<feature type="transmembrane region" description="Helical" evidence="7">
    <location>
        <begin position="38"/>
        <end position="58"/>
    </location>
</feature>
<dbReference type="InterPro" id="IPR000731">
    <property type="entry name" value="SSD"/>
</dbReference>
<reference evidence="9 10" key="1">
    <citation type="submission" date="2019-12" db="EMBL/GenBank/DDBJ databases">
        <title>Comparative genomics gives insights into the taxonomy of the Azoarcus-Aromatoleum group and reveals separate origins of nif in the plant-associated Azoarcus and non-plant-associated Aromatoleum sub-groups.</title>
        <authorList>
            <person name="Lafos M."/>
            <person name="Maluk M."/>
            <person name="Batista M."/>
            <person name="Junghare M."/>
            <person name="Carmona M."/>
            <person name="Faoro H."/>
            <person name="Cruz L.M."/>
            <person name="Battistoni F."/>
            <person name="De Souza E."/>
            <person name="Pedrosa F."/>
            <person name="Chen W.-M."/>
            <person name="Poole P.S."/>
            <person name="Dixon R.A."/>
            <person name="James E.K."/>
        </authorList>
    </citation>
    <scope>NUCLEOTIDE SEQUENCE [LARGE SCALE GENOMIC DNA]</scope>
    <source>
        <strain evidence="9 10">ToN1</strain>
    </source>
</reference>
<dbReference type="SUPFAM" id="SSF82866">
    <property type="entry name" value="Multidrug efflux transporter AcrB transmembrane domain"/>
    <property type="match status" value="2"/>
</dbReference>
<name>A0ABX1MMB7_9RHOO</name>
<evidence type="ECO:0000313" key="9">
    <source>
        <dbReference type="EMBL" id="NMF87174.1"/>
    </source>
</evidence>
<dbReference type="PROSITE" id="PS50156">
    <property type="entry name" value="SSD"/>
    <property type="match status" value="1"/>
</dbReference>
<keyword evidence="4 7" id="KW-1133">Transmembrane helix</keyword>
<dbReference type="PANTHER" id="PTHR33406:SF10">
    <property type="entry name" value="SSD DOMAIN-CONTAINING PROTEIN"/>
    <property type="match status" value="1"/>
</dbReference>
<feature type="transmembrane region" description="Helical" evidence="7">
    <location>
        <begin position="302"/>
        <end position="324"/>
    </location>
</feature>
<evidence type="ECO:0000313" key="10">
    <source>
        <dbReference type="Proteomes" id="UP000652074"/>
    </source>
</evidence>
<dbReference type="PANTHER" id="PTHR33406">
    <property type="entry name" value="MEMBRANE PROTEIN MJ1562-RELATED"/>
    <property type="match status" value="1"/>
</dbReference>
<feature type="region of interest" description="Disordered" evidence="6">
    <location>
        <begin position="797"/>
        <end position="830"/>
    </location>
</feature>
<feature type="transmembrane region" description="Helical" evidence="7">
    <location>
        <begin position="344"/>
        <end position="367"/>
    </location>
</feature>
<feature type="compositionally biased region" description="Basic and acidic residues" evidence="6">
    <location>
        <begin position="797"/>
        <end position="808"/>
    </location>
</feature>
<feature type="transmembrane region" description="Helical" evidence="7">
    <location>
        <begin position="379"/>
        <end position="399"/>
    </location>
</feature>
<organism evidence="9 10">
    <name type="scientific">Aromatoleum petrolei</name>
    <dbReference type="NCBI Taxonomy" id="76116"/>
    <lineage>
        <taxon>Bacteria</taxon>
        <taxon>Pseudomonadati</taxon>
        <taxon>Pseudomonadota</taxon>
        <taxon>Betaproteobacteria</taxon>
        <taxon>Rhodocyclales</taxon>
        <taxon>Rhodocyclaceae</taxon>
        <taxon>Aromatoleum</taxon>
    </lineage>
</organism>
<keyword evidence="5 7" id="KW-0472">Membrane</keyword>
<protein>
    <submittedName>
        <fullName evidence="9">MMPL family transporter</fullName>
    </submittedName>
</protein>
<evidence type="ECO:0000256" key="2">
    <source>
        <dbReference type="ARBA" id="ARBA00022475"/>
    </source>
</evidence>
<evidence type="ECO:0000259" key="8">
    <source>
        <dbReference type="PROSITE" id="PS50156"/>
    </source>
</evidence>
<evidence type="ECO:0000256" key="1">
    <source>
        <dbReference type="ARBA" id="ARBA00004651"/>
    </source>
</evidence>
<dbReference type="Pfam" id="PF03176">
    <property type="entry name" value="MMPL"/>
    <property type="match status" value="1"/>
</dbReference>
<feature type="transmembrane region" description="Helical" evidence="7">
    <location>
        <begin position="271"/>
        <end position="290"/>
    </location>
</feature>
<evidence type="ECO:0000256" key="4">
    <source>
        <dbReference type="ARBA" id="ARBA00022989"/>
    </source>
</evidence>
<evidence type="ECO:0000256" key="6">
    <source>
        <dbReference type="SAM" id="MobiDB-lite"/>
    </source>
</evidence>
<dbReference type="Proteomes" id="UP000652074">
    <property type="component" value="Unassembled WGS sequence"/>
</dbReference>
<dbReference type="EMBL" id="WTVR01000002">
    <property type="protein sequence ID" value="NMF87174.1"/>
    <property type="molecule type" value="Genomic_DNA"/>
</dbReference>
<gene>
    <name evidence="9" type="ORF">GPA26_01630</name>
</gene>
<keyword evidence="10" id="KW-1185">Reference proteome</keyword>
<accession>A0ABX1MMB7</accession>
<feature type="transmembrane region" description="Helical" evidence="7">
    <location>
        <begin position="737"/>
        <end position="754"/>
    </location>
</feature>
<keyword evidence="3 7" id="KW-0812">Transmembrane</keyword>
<dbReference type="InterPro" id="IPR004869">
    <property type="entry name" value="MMPL_dom"/>
</dbReference>
<dbReference type="Pfam" id="PF12349">
    <property type="entry name" value="Sterol-sensing"/>
    <property type="match status" value="1"/>
</dbReference>
<sequence>MIRQSTDVESVVHGEFRSEEFSQGFIGRIAYATFRWRLPLLVVGILLTLVLGFSATSLRVSSGFAKMIPANHEYMKTFEDYKADFGGADKVLVAIKVREGDIYRKEVIDVVRGVTEELFYLKGVDRSSLTSLVTPNVRYNEVVEEGFKSGNLVPADFSGTTEEFAKVRQNILKSDWIGRIVAADMTATMVVATLQSADPDTGKELDLREVGAKLEEIRGKYENDAVTVHIIGFAKATADIAEGASSVLLFFVVAFFITGVLLFWYSGSLMLTAWALVAALIPVIWLLGILPLLGMGLDPMSILVPFLIFAIGVSHAVQMTNAWKLETLRGHDGVTASRNCFLKLFIPGATALLANALGFMVIAVVDIQIVRELAYTSTIGVTVMILTNKLLLPILLSYMRFSAKTASRLSGHETAGYAMWERLGVLATPRGAVLPIVVALALTGVGVWKLGDLKIGDLGTGVPELRADSRYNRDVDMITGNFAIGVDLLQVIAEADGGDSPCVQREVQEKVEKFDFAMRQTEGVAAVRSLSSFIGAVTQDFAEGWYRWRMLPETVPQIAQGIGMATRLGNEYRNSKCTAMPISIYTTDHQATTINHIVERIKAFKAENDTDTLRFRLASGNVGVMAATNEVVERSDKWVNFTLFSAVALLCLVTFRSLRITLCIIVPLALVTLLCNATMAALGIGVKVNTLPVIAIAVGVGVDYGIYLFERIKHEMQERGASLRDAFVQSLKDRGTASVFTAVTMTVSVLTWALSTLKFQADMGILLAFMFMVNLFGAILLLPAIAAFVMGGEKRSATATRPTEREADPTPDIRAPRTAGITPHVRATEA</sequence>
<dbReference type="InterPro" id="IPR053958">
    <property type="entry name" value="HMGCR/SNAP/NPC1-like_SSD"/>
</dbReference>
<feature type="transmembrane region" description="Helical" evidence="7">
    <location>
        <begin position="766"/>
        <end position="791"/>
    </location>
</feature>
<proteinExistence type="predicted"/>
<dbReference type="Gene3D" id="1.20.1640.10">
    <property type="entry name" value="Multidrug efflux transporter AcrB transmembrane domain"/>
    <property type="match status" value="2"/>
</dbReference>
<feature type="transmembrane region" description="Helical" evidence="7">
    <location>
        <begin position="690"/>
        <end position="709"/>
    </location>
</feature>
<comment type="subcellular location">
    <subcellularLocation>
        <location evidence="1">Cell membrane</location>
        <topology evidence="1">Multi-pass membrane protein</topology>
    </subcellularLocation>
</comment>